<accession>A0A2T1GG72</accession>
<organism evidence="2 3">
    <name type="scientific">Chamaesiphon polymorphus CCALA 037</name>
    <dbReference type="NCBI Taxonomy" id="2107692"/>
    <lineage>
        <taxon>Bacteria</taxon>
        <taxon>Bacillati</taxon>
        <taxon>Cyanobacteriota</taxon>
        <taxon>Cyanophyceae</taxon>
        <taxon>Gomontiellales</taxon>
        <taxon>Chamaesiphonaceae</taxon>
        <taxon>Chamaesiphon</taxon>
    </lineage>
</organism>
<dbReference type="RefSeq" id="WP_106304260.1">
    <property type="nucleotide sequence ID" value="NZ_PVWO01000116.1"/>
</dbReference>
<evidence type="ECO:0000259" key="1">
    <source>
        <dbReference type="Pfam" id="PF20530"/>
    </source>
</evidence>
<name>A0A2T1GG72_9CYAN</name>
<dbReference type="InterPro" id="IPR046633">
    <property type="entry name" value="DUF6745"/>
</dbReference>
<protein>
    <recommendedName>
        <fullName evidence="1">DUF6745 domain-containing protein</fullName>
    </recommendedName>
</protein>
<sequence>MQEYKNIIDCYIEKWDKILFSTQPVDRDKATNAIIDAYRAIDLSPPEIFFLSSPSLEQNSFFQSVSYDDNPYPIRVKCLLYDKIIAALQKAPVKTIDLDPRLTLDNLQFNTRGHIFENLCSILYELHVYDIHCGRNMNFHKTLDDELSGTNAWPFDFYIDHISDRPDTEIWNILRTLCEECPYLITYEKVCLVIDRPSELYLDRELVPHAEGKAAIKYADGYELYCNRGTVIPAKYGQVHPSEWKSESIVFDEDNNIITEDLESIISVLICIGYKKFSKELPDIKYRYWNSKQESLRTCVDFIEYSLGYIHRWLNFHYYDYYGLGESYYTLEEVVDWEAHRKYLEGWYEREQRMYKNLPFKVSEELKEFYRMYLGDYQLAPRLDFQPLSKAVDNFKPNFNDYLLPISYGDRQEIYYVLCDNIRRPYSHVYCQFPNSEPFVYAECISSLMATIAQCYRDGSYYVELDEQSGKKEIKQDLDKIDPIFEKFNPEQIDNWRKMWRTQSLE</sequence>
<comment type="caution">
    <text evidence="2">The sequence shown here is derived from an EMBL/GenBank/DDBJ whole genome shotgun (WGS) entry which is preliminary data.</text>
</comment>
<reference evidence="2 3" key="1">
    <citation type="submission" date="2018-03" db="EMBL/GenBank/DDBJ databases">
        <title>The ancient ancestry and fast evolution of plastids.</title>
        <authorList>
            <person name="Moore K.R."/>
            <person name="Magnabosco C."/>
            <person name="Momper L."/>
            <person name="Gold D.A."/>
            <person name="Bosak T."/>
            <person name="Fournier G.P."/>
        </authorList>
    </citation>
    <scope>NUCLEOTIDE SEQUENCE [LARGE SCALE GENOMIC DNA]</scope>
    <source>
        <strain evidence="2 3">CCALA 037</strain>
    </source>
</reference>
<feature type="domain" description="DUF6745" evidence="1">
    <location>
        <begin position="172"/>
        <end position="238"/>
    </location>
</feature>
<proteinExistence type="predicted"/>
<dbReference type="Proteomes" id="UP000238937">
    <property type="component" value="Unassembled WGS sequence"/>
</dbReference>
<evidence type="ECO:0000313" key="2">
    <source>
        <dbReference type="EMBL" id="PSB56628.1"/>
    </source>
</evidence>
<dbReference type="OrthoDB" id="489446at2"/>
<dbReference type="EMBL" id="PVWO01000116">
    <property type="protein sequence ID" value="PSB56628.1"/>
    <property type="molecule type" value="Genomic_DNA"/>
</dbReference>
<dbReference type="AlphaFoldDB" id="A0A2T1GG72"/>
<keyword evidence="3" id="KW-1185">Reference proteome</keyword>
<evidence type="ECO:0000313" key="3">
    <source>
        <dbReference type="Proteomes" id="UP000238937"/>
    </source>
</evidence>
<gene>
    <name evidence="2" type="ORF">C7B77_11245</name>
</gene>
<dbReference type="Pfam" id="PF20530">
    <property type="entry name" value="DUF6745"/>
    <property type="match status" value="1"/>
</dbReference>